<dbReference type="RefSeq" id="WP_123803951.1">
    <property type="nucleotide sequence ID" value="NZ_RPFL01000069.1"/>
</dbReference>
<dbReference type="InterPro" id="IPR046257">
    <property type="entry name" value="DUF6290"/>
</dbReference>
<name>A0A3N4MNF9_9NEIS</name>
<dbReference type="SUPFAM" id="SSF47598">
    <property type="entry name" value="Ribbon-helix-helix"/>
    <property type="match status" value="1"/>
</dbReference>
<dbReference type="GO" id="GO:0006355">
    <property type="term" value="P:regulation of DNA-templated transcription"/>
    <property type="evidence" value="ECO:0007669"/>
    <property type="project" value="InterPro"/>
</dbReference>
<evidence type="ECO:0000313" key="1">
    <source>
        <dbReference type="EMBL" id="RPD83206.1"/>
    </source>
</evidence>
<gene>
    <name evidence="1" type="ORF">EGK74_13135</name>
</gene>
<organism evidence="1 2">
    <name type="scientific">Neisseria weixii</name>
    <dbReference type="NCBI Taxonomy" id="1853276"/>
    <lineage>
        <taxon>Bacteria</taxon>
        <taxon>Pseudomonadati</taxon>
        <taxon>Pseudomonadota</taxon>
        <taxon>Betaproteobacteria</taxon>
        <taxon>Neisseriales</taxon>
        <taxon>Neisseriaceae</taxon>
        <taxon>Neisseria</taxon>
    </lineage>
</organism>
<sequence>MLSIRLPAEVELRISSLAERTGRTKTSFVREAVLEYLSDLEDLYEAEQRMIEVKTGKSRVYTAQEVEDQLGL</sequence>
<dbReference type="Proteomes" id="UP000272412">
    <property type="component" value="Unassembled WGS sequence"/>
</dbReference>
<dbReference type="OrthoDB" id="9812023at2"/>
<proteinExistence type="predicted"/>
<accession>A0A3N4MNF9</accession>
<comment type="caution">
    <text evidence="1">The sequence shown here is derived from an EMBL/GenBank/DDBJ whole genome shotgun (WGS) entry which is preliminary data.</text>
</comment>
<dbReference type="EMBL" id="RPFL01000069">
    <property type="protein sequence ID" value="RPD83206.1"/>
    <property type="molecule type" value="Genomic_DNA"/>
</dbReference>
<reference evidence="1 2" key="1">
    <citation type="submission" date="2018-11" db="EMBL/GenBank/DDBJ databases">
        <title>Neisseria weixii sp. nov. isolated from the rectal contents of plateau pika (Ochotona cruzoniae).</title>
        <authorList>
            <person name="Zhang G."/>
        </authorList>
    </citation>
    <scope>NUCLEOTIDE SEQUENCE [LARGE SCALE GENOMIC DNA]</scope>
    <source>
        <strain evidence="1 2">10009</strain>
    </source>
</reference>
<dbReference type="InterPro" id="IPR010985">
    <property type="entry name" value="Ribbon_hlx_hlx"/>
</dbReference>
<keyword evidence="2" id="KW-1185">Reference proteome</keyword>
<dbReference type="Pfam" id="PF19807">
    <property type="entry name" value="DUF6290"/>
    <property type="match status" value="1"/>
</dbReference>
<dbReference type="AlphaFoldDB" id="A0A3N4MNF9"/>
<evidence type="ECO:0000313" key="2">
    <source>
        <dbReference type="Proteomes" id="UP000272412"/>
    </source>
</evidence>
<protein>
    <submittedName>
        <fullName evidence="1">Ribbon-helix-helix protein, CopG family</fullName>
    </submittedName>
</protein>